<organism evidence="2">
    <name type="scientific">Akkermansia muciniphila</name>
    <dbReference type="NCBI Taxonomy" id="239935"/>
    <lineage>
        <taxon>Bacteria</taxon>
        <taxon>Pseudomonadati</taxon>
        <taxon>Verrucomicrobiota</taxon>
        <taxon>Verrucomicrobiia</taxon>
        <taxon>Verrucomicrobiales</taxon>
        <taxon>Akkermansiaceae</taxon>
        <taxon>Akkermansia</taxon>
    </lineage>
</organism>
<dbReference type="RefSeq" id="WP_102722922.1">
    <property type="nucleotide sequence ID" value="NZ_CACRSS010000005.1"/>
</dbReference>
<protein>
    <submittedName>
        <fullName evidence="2">Uncharacterized protein</fullName>
    </submittedName>
</protein>
<accession>A0A6N2TCJ4</accession>
<keyword evidence="1" id="KW-0472">Membrane</keyword>
<dbReference type="EMBL" id="CACRSS010000005">
    <property type="protein sequence ID" value="VYT02483.1"/>
    <property type="molecule type" value="Genomic_DNA"/>
</dbReference>
<feature type="transmembrane region" description="Helical" evidence="1">
    <location>
        <begin position="6"/>
        <end position="21"/>
    </location>
</feature>
<evidence type="ECO:0000313" key="2">
    <source>
        <dbReference type="EMBL" id="VYT02483.1"/>
    </source>
</evidence>
<feature type="transmembrane region" description="Helical" evidence="1">
    <location>
        <begin position="125"/>
        <end position="143"/>
    </location>
</feature>
<name>A0A6N2TCJ4_9BACT</name>
<feature type="transmembrane region" description="Helical" evidence="1">
    <location>
        <begin position="42"/>
        <end position="66"/>
    </location>
</feature>
<evidence type="ECO:0000256" key="1">
    <source>
        <dbReference type="SAM" id="Phobius"/>
    </source>
</evidence>
<dbReference type="AlphaFoldDB" id="A0A6N2TCJ4"/>
<keyword evidence="1" id="KW-0812">Transmembrane</keyword>
<keyword evidence="1" id="KW-1133">Transmembrane helix</keyword>
<sequence>MHDILWLLLTSLLTGWMMFRTRKEEHFSGKKQVQEIVNKYKLLAEFAGSLFLILLCLLLASAVFLSNGCPETALFLATLYMVALTTATVIHLLCRIRKNWDEHDFYMAMATRTGMSLRRLKQLKFFLLIAACSGLVCSAFRVLPSR</sequence>
<feature type="transmembrane region" description="Helical" evidence="1">
    <location>
        <begin position="72"/>
        <end position="94"/>
    </location>
</feature>
<gene>
    <name evidence="2" type="ORF">AMLFYP55_02528</name>
</gene>
<reference evidence="2" key="1">
    <citation type="submission" date="2019-11" db="EMBL/GenBank/DDBJ databases">
        <authorList>
            <person name="Feng L."/>
        </authorList>
    </citation>
    <scope>NUCLEOTIDE SEQUENCE</scope>
    <source>
        <strain evidence="2">AMuciniphilaLFYP55</strain>
    </source>
</reference>
<proteinExistence type="predicted"/>